<feature type="domain" description="Calcineurin-like phosphoesterase" evidence="2">
    <location>
        <begin position="1"/>
        <end position="181"/>
    </location>
</feature>
<dbReference type="Proteomes" id="UP000032611">
    <property type="component" value="Chromosome"/>
</dbReference>
<name>A0A0D5LLA3_MAREN</name>
<dbReference type="OrthoDB" id="9813918at2"/>
<evidence type="ECO:0000256" key="1">
    <source>
        <dbReference type="ARBA" id="ARBA00008950"/>
    </source>
</evidence>
<dbReference type="InterPro" id="IPR050126">
    <property type="entry name" value="Ap4A_hydrolase"/>
</dbReference>
<protein>
    <submittedName>
        <fullName evidence="3">Metallophosphoesterase</fullName>
    </submittedName>
</protein>
<evidence type="ECO:0000313" key="3">
    <source>
        <dbReference type="EMBL" id="AJY44750.1"/>
    </source>
</evidence>
<dbReference type="SUPFAM" id="SSF56300">
    <property type="entry name" value="Metallo-dependent phosphatases"/>
    <property type="match status" value="1"/>
</dbReference>
<dbReference type="PIRSF" id="PIRSF000883">
    <property type="entry name" value="Pesterase_MJ0912"/>
    <property type="match status" value="1"/>
</dbReference>
<dbReference type="HOGENOM" id="CLU_074761_0_1_5"/>
<dbReference type="PANTHER" id="PTHR42850">
    <property type="entry name" value="METALLOPHOSPHOESTERASE"/>
    <property type="match status" value="1"/>
</dbReference>
<dbReference type="KEGG" id="mey:TM49_02135"/>
<dbReference type="Gene3D" id="3.60.21.10">
    <property type="match status" value="1"/>
</dbReference>
<accession>A0A0D5LLA3</accession>
<dbReference type="PANTHER" id="PTHR42850:SF2">
    <property type="entry name" value="BLL5683 PROTEIN"/>
    <property type="match status" value="1"/>
</dbReference>
<dbReference type="PATRIC" id="fig|1486262.3.peg.442"/>
<dbReference type="Pfam" id="PF12850">
    <property type="entry name" value="Metallophos_2"/>
    <property type="match status" value="1"/>
</dbReference>
<proteinExistence type="inferred from homology"/>
<dbReference type="CDD" id="cd00838">
    <property type="entry name" value="MPP_superfamily"/>
    <property type="match status" value="1"/>
</dbReference>
<dbReference type="GO" id="GO:0016791">
    <property type="term" value="F:phosphatase activity"/>
    <property type="evidence" value="ECO:0007669"/>
    <property type="project" value="TreeGrafter"/>
</dbReference>
<dbReference type="InterPro" id="IPR029052">
    <property type="entry name" value="Metallo-depent_PP-like"/>
</dbReference>
<comment type="similarity">
    <text evidence="1">Belongs to the metallophosphoesterase superfamily. YfcE family.</text>
</comment>
<dbReference type="STRING" id="1486262.TM49_02135"/>
<evidence type="ECO:0000259" key="2">
    <source>
        <dbReference type="Pfam" id="PF12850"/>
    </source>
</evidence>
<dbReference type="AlphaFoldDB" id="A0A0D5LLA3"/>
<organism evidence="3 4">
    <name type="scientific">Martelella endophytica</name>
    <dbReference type="NCBI Taxonomy" id="1486262"/>
    <lineage>
        <taxon>Bacteria</taxon>
        <taxon>Pseudomonadati</taxon>
        <taxon>Pseudomonadota</taxon>
        <taxon>Alphaproteobacteria</taxon>
        <taxon>Hyphomicrobiales</taxon>
        <taxon>Aurantimonadaceae</taxon>
        <taxon>Martelella</taxon>
    </lineage>
</organism>
<keyword evidence="4" id="KW-1185">Reference proteome</keyword>
<sequence>MRVAAIADIHGNIDALEAVLADIAGEKPDLIVNLGDCLSGPLAARATADRLMALDLPTVRGNHDRALIDRPAEKMGSWERPAFAEISEPHLDWIRSLPMTLVLEGEIYMCHATPENDNVMWMEELLDTGRFSLRSRARMEAIATGIDQSLILCGHSHVARSVMLTDGRLIVNPGSVGCPAFLDDEPFDHRLETGAPFASYALIEKTEAGWQPTFRQLRYDPRRMAALATERGYDDWARAVSTGWV</sequence>
<reference evidence="3 4" key="1">
    <citation type="journal article" date="2015" name="Genome Announc.">
        <title>Complete genome sequence of Martelella endophytica YC6887, which has antifungal activity associated with a halophyte.</title>
        <authorList>
            <person name="Khan A."/>
            <person name="Khan H."/>
            <person name="Chung E.J."/>
            <person name="Hossain M.T."/>
            <person name="Chung Y.R."/>
        </authorList>
    </citation>
    <scope>NUCLEOTIDE SEQUENCE [LARGE SCALE GENOMIC DNA]</scope>
    <source>
        <strain evidence="3">YC6887</strain>
    </source>
</reference>
<evidence type="ECO:0000313" key="4">
    <source>
        <dbReference type="Proteomes" id="UP000032611"/>
    </source>
</evidence>
<dbReference type="InterPro" id="IPR024654">
    <property type="entry name" value="Calcineurin-like_PHP_lpxH"/>
</dbReference>
<dbReference type="GO" id="GO:0005737">
    <property type="term" value="C:cytoplasm"/>
    <property type="evidence" value="ECO:0007669"/>
    <property type="project" value="TreeGrafter"/>
</dbReference>
<dbReference type="InterPro" id="IPR011152">
    <property type="entry name" value="Pesterase_MJ0912"/>
</dbReference>
<dbReference type="RefSeq" id="WP_045679335.1">
    <property type="nucleotide sequence ID" value="NZ_CP010803.1"/>
</dbReference>
<gene>
    <name evidence="3" type="ORF">TM49_02135</name>
</gene>
<dbReference type="EMBL" id="CP010803">
    <property type="protein sequence ID" value="AJY44750.1"/>
    <property type="molecule type" value="Genomic_DNA"/>
</dbReference>